<dbReference type="RefSeq" id="WP_170171705.1">
    <property type="nucleotide sequence ID" value="NZ_JABEOV010000027.1"/>
</dbReference>
<dbReference type="AlphaFoldDB" id="A0A7Y7QTH7"/>
<organism evidence="3 4">
    <name type="scientific">Sphingomonas sanguinis</name>
    <dbReference type="NCBI Taxonomy" id="33051"/>
    <lineage>
        <taxon>Bacteria</taxon>
        <taxon>Pseudomonadati</taxon>
        <taxon>Pseudomonadota</taxon>
        <taxon>Alphaproteobacteria</taxon>
        <taxon>Sphingomonadales</taxon>
        <taxon>Sphingomonadaceae</taxon>
        <taxon>Sphingomonas</taxon>
    </lineage>
</organism>
<feature type="domain" description="Helix-turn-helix" evidence="1">
    <location>
        <begin position="11"/>
        <end position="55"/>
    </location>
</feature>
<evidence type="ECO:0000259" key="1">
    <source>
        <dbReference type="Pfam" id="PF12728"/>
    </source>
</evidence>
<dbReference type="GO" id="GO:0003677">
    <property type="term" value="F:DNA binding"/>
    <property type="evidence" value="ECO:0007669"/>
    <property type="project" value="InterPro"/>
</dbReference>
<evidence type="ECO:0000313" key="4">
    <source>
        <dbReference type="Proteomes" id="UP000531581"/>
    </source>
</evidence>
<name>A0A7Y7QTH7_9SPHN</name>
<proteinExistence type="predicted"/>
<sequence>MSNTPENKLLVTIMEAAALLSVGRSTIYKLINEGDLAVVKIGCSARITMASVRAVAGERGAMQVAA</sequence>
<evidence type="ECO:0000313" key="5">
    <source>
        <dbReference type="Proteomes" id="UP000557656"/>
    </source>
</evidence>
<dbReference type="EMBL" id="JABYQV010000003">
    <property type="protein sequence ID" value="NVP30431.1"/>
    <property type="molecule type" value="Genomic_DNA"/>
</dbReference>
<protein>
    <submittedName>
        <fullName evidence="3">Helix-turn-helix domain-containing protein</fullName>
    </submittedName>
</protein>
<accession>A0A7Y7QTH7</accession>
<dbReference type="NCBIfam" id="TIGR01764">
    <property type="entry name" value="excise"/>
    <property type="match status" value="1"/>
</dbReference>
<comment type="caution">
    <text evidence="3">The sequence shown here is derived from an EMBL/GenBank/DDBJ whole genome shotgun (WGS) entry which is preliminary data.</text>
</comment>
<gene>
    <name evidence="2" type="ORF">HKX05_17880</name>
    <name evidence="3" type="ORF">HLV41_05195</name>
</gene>
<reference evidence="4 5" key="1">
    <citation type="submission" date="2020-05" db="EMBL/GenBank/DDBJ databases">
        <title>Draft Genome Sequences of Sphingomonas sp. Isolated from the International Space Station.</title>
        <authorList>
            <person name="Bijlani S."/>
            <person name="Singh N.K."/>
            <person name="Mason C.E."/>
            <person name="Wang C.C."/>
            <person name="Venkateswaran K."/>
        </authorList>
    </citation>
    <scope>NUCLEOTIDE SEQUENCE [LARGE SCALE GENOMIC DNA]</scope>
    <source>
        <strain evidence="2 5">IIF7SW-B5</strain>
        <strain evidence="3">ISS-IIF7SWP</strain>
    </source>
</reference>
<dbReference type="InterPro" id="IPR041657">
    <property type="entry name" value="HTH_17"/>
</dbReference>
<dbReference type="Pfam" id="PF12728">
    <property type="entry name" value="HTH_17"/>
    <property type="match status" value="1"/>
</dbReference>
<keyword evidence="5" id="KW-1185">Reference proteome</keyword>
<dbReference type="EMBL" id="JABEOV010000027">
    <property type="protein sequence ID" value="NNG55217.1"/>
    <property type="molecule type" value="Genomic_DNA"/>
</dbReference>
<evidence type="ECO:0000313" key="2">
    <source>
        <dbReference type="EMBL" id="NNG55217.1"/>
    </source>
</evidence>
<dbReference type="InterPro" id="IPR010093">
    <property type="entry name" value="SinI_DNA-bd"/>
</dbReference>
<dbReference type="Proteomes" id="UP000557656">
    <property type="component" value="Unassembled WGS sequence"/>
</dbReference>
<evidence type="ECO:0000313" key="3">
    <source>
        <dbReference type="EMBL" id="NVP30431.1"/>
    </source>
</evidence>
<dbReference type="Proteomes" id="UP000531581">
    <property type="component" value="Unassembled WGS sequence"/>
</dbReference>